<gene>
    <name evidence="2" type="ORF">B0A55_01593</name>
</gene>
<evidence type="ECO:0000313" key="3">
    <source>
        <dbReference type="Proteomes" id="UP000309340"/>
    </source>
</evidence>
<sequence>MKSGYTSILELKIFDKVSTEDPFVRATTGQDAVGTLDASDPKFLAVWTASEARFGPNEIKILIHSGFRVYWHKERCKGVEGIIVRVEHDGREEFRISVWDEEAAQRVSGNMKRKLQHAQEFPEEYAGNSTTITELEG</sequence>
<dbReference type="AlphaFoldDB" id="A0A4U0XY59"/>
<reference evidence="2 3" key="1">
    <citation type="submission" date="2017-03" db="EMBL/GenBank/DDBJ databases">
        <title>Genomes of endolithic fungi from Antarctica.</title>
        <authorList>
            <person name="Coleine C."/>
            <person name="Masonjones S."/>
            <person name="Stajich J.E."/>
        </authorList>
    </citation>
    <scope>NUCLEOTIDE SEQUENCE [LARGE SCALE GENOMIC DNA]</scope>
    <source>
        <strain evidence="2 3">CCFEE 5184</strain>
    </source>
</reference>
<proteinExistence type="predicted"/>
<dbReference type="EMBL" id="NAJQ01000044">
    <property type="protein sequence ID" value="TKA81857.1"/>
    <property type="molecule type" value="Genomic_DNA"/>
</dbReference>
<name>A0A4U0XY59_9PEZI</name>
<dbReference type="Proteomes" id="UP000309340">
    <property type="component" value="Unassembled WGS sequence"/>
</dbReference>
<evidence type="ECO:0000256" key="1">
    <source>
        <dbReference type="SAM" id="MobiDB-lite"/>
    </source>
</evidence>
<keyword evidence="3" id="KW-1185">Reference proteome</keyword>
<evidence type="ECO:0000313" key="2">
    <source>
        <dbReference type="EMBL" id="TKA81857.1"/>
    </source>
</evidence>
<protein>
    <submittedName>
        <fullName evidence="2">Uncharacterized protein</fullName>
    </submittedName>
</protein>
<feature type="compositionally biased region" description="Polar residues" evidence="1">
    <location>
        <begin position="127"/>
        <end position="137"/>
    </location>
</feature>
<feature type="region of interest" description="Disordered" evidence="1">
    <location>
        <begin position="118"/>
        <end position="137"/>
    </location>
</feature>
<organism evidence="2 3">
    <name type="scientific">Friedmanniomyces simplex</name>
    <dbReference type="NCBI Taxonomy" id="329884"/>
    <lineage>
        <taxon>Eukaryota</taxon>
        <taxon>Fungi</taxon>
        <taxon>Dikarya</taxon>
        <taxon>Ascomycota</taxon>
        <taxon>Pezizomycotina</taxon>
        <taxon>Dothideomycetes</taxon>
        <taxon>Dothideomycetidae</taxon>
        <taxon>Mycosphaerellales</taxon>
        <taxon>Teratosphaeriaceae</taxon>
        <taxon>Friedmanniomyces</taxon>
    </lineage>
</organism>
<comment type="caution">
    <text evidence="2">The sequence shown here is derived from an EMBL/GenBank/DDBJ whole genome shotgun (WGS) entry which is preliminary data.</text>
</comment>
<accession>A0A4U0XY59</accession>
<dbReference type="OrthoDB" id="10653620at2759"/>